<accession>A0A372ISN6</accession>
<feature type="transmembrane region" description="Helical" evidence="7">
    <location>
        <begin position="71"/>
        <end position="93"/>
    </location>
</feature>
<keyword evidence="3" id="KW-1003">Cell membrane</keyword>
<keyword evidence="4 7" id="KW-0812">Transmembrane</keyword>
<feature type="transmembrane region" description="Helical" evidence="7">
    <location>
        <begin position="105"/>
        <end position="124"/>
    </location>
</feature>
<gene>
    <name evidence="8" type="ORF">D0Y96_04825</name>
</gene>
<keyword evidence="9" id="KW-1185">Reference proteome</keyword>
<evidence type="ECO:0000256" key="5">
    <source>
        <dbReference type="ARBA" id="ARBA00022989"/>
    </source>
</evidence>
<dbReference type="InterPro" id="IPR051907">
    <property type="entry name" value="DoxX-like_oxidoreductase"/>
</dbReference>
<organism evidence="8 9">
    <name type="scientific">Paracidobacterium acidisoli</name>
    <dbReference type="NCBI Taxonomy" id="2303751"/>
    <lineage>
        <taxon>Bacteria</taxon>
        <taxon>Pseudomonadati</taxon>
        <taxon>Acidobacteriota</taxon>
        <taxon>Terriglobia</taxon>
        <taxon>Terriglobales</taxon>
        <taxon>Acidobacteriaceae</taxon>
        <taxon>Paracidobacterium</taxon>
    </lineage>
</organism>
<evidence type="ECO:0000256" key="2">
    <source>
        <dbReference type="ARBA" id="ARBA00006679"/>
    </source>
</evidence>
<dbReference type="OrthoDB" id="346004at2"/>
<dbReference type="InterPro" id="IPR032808">
    <property type="entry name" value="DoxX"/>
</dbReference>
<dbReference type="Pfam" id="PF07681">
    <property type="entry name" value="DoxX"/>
    <property type="match status" value="1"/>
</dbReference>
<protein>
    <submittedName>
        <fullName evidence="8">DoxX family protein</fullName>
    </submittedName>
</protein>
<evidence type="ECO:0000256" key="3">
    <source>
        <dbReference type="ARBA" id="ARBA00022475"/>
    </source>
</evidence>
<dbReference type="GO" id="GO:0005886">
    <property type="term" value="C:plasma membrane"/>
    <property type="evidence" value="ECO:0007669"/>
    <property type="project" value="UniProtKB-SubCell"/>
</dbReference>
<feature type="transmembrane region" description="Helical" evidence="7">
    <location>
        <begin position="43"/>
        <end position="64"/>
    </location>
</feature>
<dbReference type="PANTHER" id="PTHR33452">
    <property type="entry name" value="OXIDOREDUCTASE CATD-RELATED"/>
    <property type="match status" value="1"/>
</dbReference>
<evidence type="ECO:0000313" key="8">
    <source>
        <dbReference type="EMBL" id="RFU17945.1"/>
    </source>
</evidence>
<comment type="similarity">
    <text evidence="2">Belongs to the DoxX family.</text>
</comment>
<evidence type="ECO:0000313" key="9">
    <source>
        <dbReference type="Proteomes" id="UP000264702"/>
    </source>
</evidence>
<sequence>MRLVLGLIFFVHGAQLALGWFGGYGFAGSMHFFTTVVGIPPFFAAIAILSQFLGAIGLLVGFLTRIAALGIAIDMVVAIFKVHIAVGFFMNWYGQQKGEGYEFHLLVIALCILLIVKGAGALSIDRAIAKK</sequence>
<evidence type="ECO:0000256" key="6">
    <source>
        <dbReference type="ARBA" id="ARBA00023136"/>
    </source>
</evidence>
<dbReference type="AlphaFoldDB" id="A0A372ISN6"/>
<dbReference type="Proteomes" id="UP000264702">
    <property type="component" value="Unassembled WGS sequence"/>
</dbReference>
<name>A0A372ISN6_9BACT</name>
<reference evidence="8 9" key="1">
    <citation type="submission" date="2018-08" db="EMBL/GenBank/DDBJ databases">
        <title>Acidipila sp. 4G-K13, an acidobacterium isolated from forest soil.</title>
        <authorList>
            <person name="Gao Z.-H."/>
            <person name="Qiu L.-H."/>
        </authorList>
    </citation>
    <scope>NUCLEOTIDE SEQUENCE [LARGE SCALE GENOMIC DNA]</scope>
    <source>
        <strain evidence="8 9">4G-K13</strain>
    </source>
</reference>
<dbReference type="EMBL" id="QVQT01000002">
    <property type="protein sequence ID" value="RFU17945.1"/>
    <property type="molecule type" value="Genomic_DNA"/>
</dbReference>
<evidence type="ECO:0000256" key="4">
    <source>
        <dbReference type="ARBA" id="ARBA00022692"/>
    </source>
</evidence>
<keyword evidence="6 7" id="KW-0472">Membrane</keyword>
<comment type="subcellular location">
    <subcellularLocation>
        <location evidence="1">Cell membrane</location>
        <topology evidence="1">Multi-pass membrane protein</topology>
    </subcellularLocation>
</comment>
<keyword evidence="5 7" id="KW-1133">Transmembrane helix</keyword>
<evidence type="ECO:0000256" key="7">
    <source>
        <dbReference type="SAM" id="Phobius"/>
    </source>
</evidence>
<proteinExistence type="inferred from homology"/>
<dbReference type="PANTHER" id="PTHR33452:SF1">
    <property type="entry name" value="INNER MEMBRANE PROTEIN YPHA-RELATED"/>
    <property type="match status" value="1"/>
</dbReference>
<evidence type="ECO:0000256" key="1">
    <source>
        <dbReference type="ARBA" id="ARBA00004651"/>
    </source>
</evidence>
<comment type="caution">
    <text evidence="8">The sequence shown here is derived from an EMBL/GenBank/DDBJ whole genome shotgun (WGS) entry which is preliminary data.</text>
</comment>